<evidence type="ECO:0000313" key="2">
    <source>
        <dbReference type="EMBL" id="KAB2380255.1"/>
    </source>
</evidence>
<evidence type="ECO:0000259" key="1">
    <source>
        <dbReference type="Pfam" id="PF08241"/>
    </source>
</evidence>
<dbReference type="Gene3D" id="3.40.50.150">
    <property type="entry name" value="Vaccinia Virus protein VP39"/>
    <property type="match status" value="1"/>
</dbReference>
<reference evidence="2 3" key="1">
    <citation type="submission" date="2019-09" db="EMBL/GenBank/DDBJ databases">
        <title>Actinomadura physcomitrii sp. nov., a novel actinomycete isolated from moss [Physcomitrium sphaericum (Ludw) Fuernr].</title>
        <authorList>
            <person name="Liu C."/>
            <person name="Zhuang X."/>
        </authorList>
    </citation>
    <scope>NUCLEOTIDE SEQUENCE [LARGE SCALE GENOMIC DNA]</scope>
    <source>
        <strain evidence="2 3">CYP1-1B</strain>
    </source>
</reference>
<dbReference type="CDD" id="cd02440">
    <property type="entry name" value="AdoMet_MTases"/>
    <property type="match status" value="1"/>
</dbReference>
<comment type="caution">
    <text evidence="2">The sequence shown here is derived from an EMBL/GenBank/DDBJ whole genome shotgun (WGS) entry which is preliminary data.</text>
</comment>
<feature type="domain" description="Methyltransferase type 11" evidence="1">
    <location>
        <begin position="481"/>
        <end position="569"/>
    </location>
</feature>
<dbReference type="EMBL" id="WBMR01000046">
    <property type="protein sequence ID" value="KAB2380255.1"/>
    <property type="molecule type" value="Genomic_DNA"/>
</dbReference>
<sequence length="666" mass="75488">MSHAPAPNRKAGRALDRTRVFLAWSQQVSEESALNKALDMVRKQLGEREYVVYDWSQQQHIRNIGAEIENQLHQCDLVILEGSSGRPNLAFEVGFARRADIPVIILKQEGTDALPEDFGAPKYLQYPKDASWEANFKRFEADLRRLLDTLESGVLSPGHRDLRRARAEFHHCVQQILDTYPGDHAHLHLMDGLLKAMAGGIREGGQSIITAHPDYYVRMFNALQKRAGVRVKAIADLTDDIEPFWRSSKPDLTTPVGERVFLVDWRLFFEREAELSRYIDTWRKELLRHKDYKIFVATKDDIDPRARHPFSTETVGLNLLLIEDDATFGGYRRSRDSGEQEVFIVEHDEHRCENARVFYNAVVEGAVRFESADDFVTLKRKWLGKHRIGQWDLAWNQQTERRPPAYFDRYDQHVRCWIPLYNELISECAAAVAREILHIRQGTGKPVDLLEIGHGTGSLTALILPWIKHLSEPSEALGDLPPVGHYYAVDRAEQMHNIAREYLGDDVNARVHLLKQIAWQGVRDDLRHDVIFGSLVTHFMLDRDAGRASADTFFKECLRRLRPGGSLVFSDSFGIDESSGMTSEDAARQWRDAMIAHGLTDDYANGFISGNPDMIGAFSCEELREVAAENGLVPVGERSIGSMPFFKVMAFRCPAQGTGAAAVPAT</sequence>
<dbReference type="InterPro" id="IPR013216">
    <property type="entry name" value="Methyltransf_11"/>
</dbReference>
<keyword evidence="2" id="KW-0489">Methyltransferase</keyword>
<evidence type="ECO:0000313" key="3">
    <source>
        <dbReference type="Proteomes" id="UP000483004"/>
    </source>
</evidence>
<dbReference type="RefSeq" id="WP_151541265.1">
    <property type="nucleotide sequence ID" value="NZ_WBMR01000046.1"/>
</dbReference>
<name>A0A6L3VSX3_9ACTN</name>
<accession>A0A6L3VSX3</accession>
<dbReference type="OrthoDB" id="3440727at2"/>
<protein>
    <submittedName>
        <fullName evidence="2">Methyltransferase domain-containing protein</fullName>
    </submittedName>
</protein>
<dbReference type="AlphaFoldDB" id="A0A6L3VSX3"/>
<dbReference type="Proteomes" id="UP000483004">
    <property type="component" value="Unassembled WGS sequence"/>
</dbReference>
<keyword evidence="2" id="KW-0808">Transferase</keyword>
<dbReference type="Pfam" id="PF08241">
    <property type="entry name" value="Methyltransf_11"/>
    <property type="match status" value="1"/>
</dbReference>
<dbReference type="InterPro" id="IPR029063">
    <property type="entry name" value="SAM-dependent_MTases_sf"/>
</dbReference>
<dbReference type="GO" id="GO:0032259">
    <property type="term" value="P:methylation"/>
    <property type="evidence" value="ECO:0007669"/>
    <property type="project" value="UniProtKB-KW"/>
</dbReference>
<dbReference type="GO" id="GO:0008757">
    <property type="term" value="F:S-adenosylmethionine-dependent methyltransferase activity"/>
    <property type="evidence" value="ECO:0007669"/>
    <property type="project" value="InterPro"/>
</dbReference>
<proteinExistence type="predicted"/>
<gene>
    <name evidence="2" type="ORF">F9B16_18135</name>
</gene>
<keyword evidence="3" id="KW-1185">Reference proteome</keyword>
<dbReference type="SUPFAM" id="SSF53335">
    <property type="entry name" value="S-adenosyl-L-methionine-dependent methyltransferases"/>
    <property type="match status" value="1"/>
</dbReference>
<organism evidence="2 3">
    <name type="scientific">Actinomadura montaniterrae</name>
    <dbReference type="NCBI Taxonomy" id="1803903"/>
    <lineage>
        <taxon>Bacteria</taxon>
        <taxon>Bacillati</taxon>
        <taxon>Actinomycetota</taxon>
        <taxon>Actinomycetes</taxon>
        <taxon>Streptosporangiales</taxon>
        <taxon>Thermomonosporaceae</taxon>
        <taxon>Actinomadura</taxon>
    </lineage>
</organism>